<evidence type="ECO:0000259" key="3">
    <source>
        <dbReference type="Pfam" id="PF07992"/>
    </source>
</evidence>
<dbReference type="SUPFAM" id="SSF51905">
    <property type="entry name" value="FAD/NAD(P)-binding domain"/>
    <property type="match status" value="1"/>
</dbReference>
<dbReference type="Gene3D" id="3.50.50.60">
    <property type="entry name" value="FAD/NAD(P)-binding domain"/>
    <property type="match status" value="2"/>
</dbReference>
<comment type="caution">
    <text evidence="4">The sequence shown here is derived from an EMBL/GenBank/DDBJ whole genome shotgun (WGS) entry which is preliminary data.</text>
</comment>
<dbReference type="OrthoDB" id="9806179at2"/>
<dbReference type="PANTHER" id="PTHR48105">
    <property type="entry name" value="THIOREDOXIN REDUCTASE 1-RELATED-RELATED"/>
    <property type="match status" value="1"/>
</dbReference>
<dbReference type="RefSeq" id="WP_039136000.1">
    <property type="nucleotide sequence ID" value="NZ_JSVC01000001.1"/>
</dbReference>
<dbReference type="PRINTS" id="PR00368">
    <property type="entry name" value="FADPNR"/>
</dbReference>
<dbReference type="InterPro" id="IPR036188">
    <property type="entry name" value="FAD/NAD-bd_sf"/>
</dbReference>
<dbReference type="Pfam" id="PF07992">
    <property type="entry name" value="Pyr_redox_2"/>
    <property type="match status" value="1"/>
</dbReference>
<evidence type="ECO:0000313" key="4">
    <source>
        <dbReference type="EMBL" id="KIC96240.1"/>
    </source>
</evidence>
<accession>A0A0C1IPS7</accession>
<dbReference type="EMBL" id="JSVC01000001">
    <property type="protein sequence ID" value="KIC96240.1"/>
    <property type="molecule type" value="Genomic_DNA"/>
</dbReference>
<evidence type="ECO:0000256" key="2">
    <source>
        <dbReference type="ARBA" id="ARBA00023002"/>
    </source>
</evidence>
<keyword evidence="5" id="KW-1185">Reference proteome</keyword>
<dbReference type="Proteomes" id="UP000031408">
    <property type="component" value="Unassembled WGS sequence"/>
</dbReference>
<dbReference type="GO" id="GO:0016491">
    <property type="term" value="F:oxidoreductase activity"/>
    <property type="evidence" value="ECO:0007669"/>
    <property type="project" value="UniProtKB-KW"/>
</dbReference>
<proteinExistence type="predicted"/>
<organism evidence="4 5">
    <name type="scientific">Flavihumibacter solisilvae</name>
    <dbReference type="NCBI Taxonomy" id="1349421"/>
    <lineage>
        <taxon>Bacteria</taxon>
        <taxon>Pseudomonadati</taxon>
        <taxon>Bacteroidota</taxon>
        <taxon>Chitinophagia</taxon>
        <taxon>Chitinophagales</taxon>
        <taxon>Chitinophagaceae</taxon>
        <taxon>Flavihumibacter</taxon>
    </lineage>
</organism>
<evidence type="ECO:0000256" key="1">
    <source>
        <dbReference type="ARBA" id="ARBA00022630"/>
    </source>
</evidence>
<reference evidence="4 5" key="1">
    <citation type="submission" date="2014-11" db="EMBL/GenBank/DDBJ databases">
        <title>Genome sequence of Flavihumibacter solisilvae 3-3.</title>
        <authorList>
            <person name="Zhou G."/>
            <person name="Li M."/>
            <person name="Wang G."/>
        </authorList>
    </citation>
    <scope>NUCLEOTIDE SEQUENCE [LARGE SCALE GENOMIC DNA]</scope>
    <source>
        <strain evidence="4 5">3-3</strain>
    </source>
</reference>
<sequence>MANKQYDVIIVGGSYSGLSAAMALGRALRQVLIIDSKEPCNSQTPHSHNFLTQDGSTPKVIATVARQQVEQYNTIEFFNGIASRATKTDKGFEIRVSTGETFAARKLIFASGIKDRFPPIEGIAECWGISVLHCPYCHGYEVRNEVTGILANGEIAFEFARLLSNWTNELTLFTNGDSELTTEQTAKLNSHGIRINENEIDKLEHEMGVIRNIVFKDGAKSPTKVLYARLPFDQNCAIPEILGCELTEDGYIQTGSFQETTVAGILACGDNASRLRTLSNAVATGTTAAMMANRMLLEEDF</sequence>
<dbReference type="AlphaFoldDB" id="A0A0C1IPS7"/>
<dbReference type="InterPro" id="IPR050097">
    <property type="entry name" value="Ferredoxin-NADP_redctase_2"/>
</dbReference>
<dbReference type="InterPro" id="IPR023753">
    <property type="entry name" value="FAD/NAD-binding_dom"/>
</dbReference>
<keyword evidence="2" id="KW-0560">Oxidoreductase</keyword>
<dbReference type="STRING" id="1349421.OI18_00260"/>
<keyword evidence="1" id="KW-0285">Flavoprotein</keyword>
<gene>
    <name evidence="4" type="ORF">OI18_00260</name>
</gene>
<feature type="domain" description="FAD/NAD(P)-binding" evidence="3">
    <location>
        <begin position="6"/>
        <end position="285"/>
    </location>
</feature>
<dbReference type="PRINTS" id="PR00469">
    <property type="entry name" value="PNDRDTASEII"/>
</dbReference>
<protein>
    <submittedName>
        <fullName evidence="4">Pyridine nucleotide-disulfide oxidoreductase</fullName>
    </submittedName>
</protein>
<evidence type="ECO:0000313" key="5">
    <source>
        <dbReference type="Proteomes" id="UP000031408"/>
    </source>
</evidence>
<name>A0A0C1IPS7_9BACT</name>